<feature type="transmembrane region" description="Helical" evidence="17">
    <location>
        <begin position="148"/>
        <end position="167"/>
    </location>
</feature>
<feature type="transmembrane region" description="Helical" evidence="17">
    <location>
        <begin position="414"/>
        <end position="436"/>
    </location>
</feature>
<sequence>MSINQIFSLYLGVVGGGLGLVGGVWGVQEIVLLEWEVFYLGGMFLSFPIILDSVSLVFSGVVLMISGVVFWYSEFYMAGELYPSRFYLLTLMFVGSMSFLIFVPNVVSLLIGWDGLGLISFCLVIYYQNKKSLASGVITVLMNRVGDACLIMVVVGVSCFGDWSLFYQKDLGIVLSVLIVVGGLTKSAQIPFSAWLPAAMSAPTPISALVHSSTLVTAGVYLIIRFYSSVFSSDFVGSGVLLVGFTTSVMASLSAVLESDLKKVVALSTLSQLGLMFCAMSFVGPVVCLFHLVMHSLFKSLLFLSMGNIIHMVGGSQDLRSVGGLYKQLPLTVSCMNVSFLAMSGVPFLAAFYSKDMIVHCAFEGVYGGMILFMFFFSLALTVPYCLRLSYYLVCGSLGSPSVLCYGDSDKDGLFPMIVLVLGSLVGGSVFSRVLVPNFSVVCNWGGFLAPVVSLFMGVYLAGVLLKFPGGVGGGGKSESFWGGLWFLGDLASKPVSVVVMSVSGTMLKSCDQGWVEHMTSKSFERVFYTASGLMLTSQVSSLKSSVLFLGGCVLGVLVFGQF</sequence>
<feature type="transmembrane region" description="Helical" evidence="17">
    <location>
        <begin position="448"/>
        <end position="468"/>
    </location>
</feature>
<evidence type="ECO:0000256" key="14">
    <source>
        <dbReference type="ARBA" id="ARBA00023136"/>
    </source>
</evidence>
<dbReference type="Pfam" id="PF00361">
    <property type="entry name" value="Proton_antipo_M"/>
    <property type="match status" value="1"/>
</dbReference>
<dbReference type="EMBL" id="AF331161">
    <property type="protein sequence ID" value="AAK95502.1"/>
    <property type="molecule type" value="Genomic_DNA"/>
</dbReference>
<keyword evidence="14 17" id="KW-0472">Membrane</keyword>
<feature type="transmembrane region" description="Helical" evidence="17">
    <location>
        <begin position="273"/>
        <end position="294"/>
    </location>
</feature>
<dbReference type="InterPro" id="IPR003945">
    <property type="entry name" value="NU5C-like"/>
</dbReference>
<feature type="transmembrane region" description="Helical" evidence="17">
    <location>
        <begin position="329"/>
        <end position="353"/>
    </location>
</feature>
<evidence type="ECO:0000256" key="5">
    <source>
        <dbReference type="ARBA" id="ARBA00022660"/>
    </source>
</evidence>
<dbReference type="GO" id="GO:0042773">
    <property type="term" value="P:ATP synthesis coupled electron transport"/>
    <property type="evidence" value="ECO:0007669"/>
    <property type="project" value="InterPro"/>
</dbReference>
<evidence type="ECO:0000256" key="4">
    <source>
        <dbReference type="ARBA" id="ARBA00022448"/>
    </source>
</evidence>
<dbReference type="GO" id="GO:0005743">
    <property type="term" value="C:mitochondrial inner membrane"/>
    <property type="evidence" value="ECO:0007669"/>
    <property type="project" value="UniProtKB-SubCell"/>
</dbReference>
<dbReference type="PANTHER" id="PTHR42829:SF2">
    <property type="entry name" value="NADH-UBIQUINONE OXIDOREDUCTASE CHAIN 5"/>
    <property type="match status" value="1"/>
</dbReference>
<keyword evidence="12" id="KW-0830">Ubiquinone</keyword>
<feature type="domain" description="NADH dehydrogenase subunit 5 C-terminal" evidence="19">
    <location>
        <begin position="385"/>
        <end position="559"/>
    </location>
</feature>
<feature type="transmembrane region" description="Helical" evidence="17">
    <location>
        <begin position="84"/>
        <end position="103"/>
    </location>
</feature>
<keyword evidence="9" id="KW-0249">Electron transport</keyword>
<dbReference type="Pfam" id="PF06455">
    <property type="entry name" value="NADH5_C"/>
    <property type="match status" value="1"/>
</dbReference>
<proteinExistence type="predicted"/>
<dbReference type="PANTHER" id="PTHR42829">
    <property type="entry name" value="NADH-UBIQUINONE OXIDOREDUCTASE CHAIN 5"/>
    <property type="match status" value="1"/>
</dbReference>
<evidence type="ECO:0000256" key="1">
    <source>
        <dbReference type="ARBA" id="ARBA00004448"/>
    </source>
</evidence>
<evidence type="ECO:0000256" key="13">
    <source>
        <dbReference type="ARBA" id="ARBA00023128"/>
    </source>
</evidence>
<protein>
    <recommendedName>
        <fullName evidence="3">NADH-ubiquinone oxidoreductase chain 5</fullName>
        <ecNumber evidence="2">7.1.1.2</ecNumber>
    </recommendedName>
    <alternativeName>
        <fullName evidence="15">NADH dehydrogenase subunit 5</fullName>
    </alternativeName>
</protein>
<feature type="transmembrane region" description="Helical" evidence="17">
    <location>
        <begin position="208"/>
        <end position="227"/>
    </location>
</feature>
<evidence type="ECO:0000259" key="19">
    <source>
        <dbReference type="Pfam" id="PF06455"/>
    </source>
</evidence>
<feature type="transmembrane region" description="Helical" evidence="17">
    <location>
        <begin position="47"/>
        <end position="72"/>
    </location>
</feature>
<evidence type="ECO:0000259" key="18">
    <source>
        <dbReference type="Pfam" id="PF00361"/>
    </source>
</evidence>
<dbReference type="GeneID" id="803812"/>
<evidence type="ECO:0000256" key="2">
    <source>
        <dbReference type="ARBA" id="ARBA00012944"/>
    </source>
</evidence>
<dbReference type="GO" id="GO:0015990">
    <property type="term" value="P:electron transport coupled proton transport"/>
    <property type="evidence" value="ECO:0007669"/>
    <property type="project" value="TreeGrafter"/>
</dbReference>
<feature type="transmembrane region" description="Helical" evidence="17">
    <location>
        <begin position="543"/>
        <end position="561"/>
    </location>
</feature>
<keyword evidence="4" id="KW-0813">Transport</keyword>
<keyword evidence="10 17" id="KW-1133">Transmembrane helix</keyword>
<keyword evidence="8" id="KW-1278">Translocase</keyword>
<accession>Q953X4</accession>
<dbReference type="GO" id="GO:0003954">
    <property type="term" value="F:NADH dehydrogenase activity"/>
    <property type="evidence" value="ECO:0007669"/>
    <property type="project" value="TreeGrafter"/>
</dbReference>
<dbReference type="PRINTS" id="PR01434">
    <property type="entry name" value="NADHDHGNASE5"/>
</dbReference>
<evidence type="ECO:0000256" key="12">
    <source>
        <dbReference type="ARBA" id="ARBA00023075"/>
    </source>
</evidence>
<evidence type="ECO:0000256" key="3">
    <source>
        <dbReference type="ARBA" id="ARBA00021096"/>
    </source>
</evidence>
<reference evidence="20" key="1">
    <citation type="journal article" date="2001" name="Mol. Biol. Evol.">
        <title>The complete mitochondrial genome of the articulate brachiopod Terebratalia transversa.</title>
        <authorList>
            <person name="Helfenbein K.G."/>
            <person name="Brown W.M."/>
            <person name="Boore J.L."/>
        </authorList>
    </citation>
    <scope>NUCLEOTIDE SEQUENCE</scope>
</reference>
<dbReference type="CTD" id="4540"/>
<keyword evidence="13 20" id="KW-0496">Mitochondrion</keyword>
<dbReference type="RefSeq" id="NP_203511.1">
    <property type="nucleotide sequence ID" value="NC_003086.1"/>
</dbReference>
<evidence type="ECO:0000256" key="9">
    <source>
        <dbReference type="ARBA" id="ARBA00022982"/>
    </source>
</evidence>
<evidence type="ECO:0000256" key="8">
    <source>
        <dbReference type="ARBA" id="ARBA00022967"/>
    </source>
</evidence>
<dbReference type="EC" id="7.1.1.2" evidence="2"/>
<evidence type="ECO:0000313" key="20">
    <source>
        <dbReference type="EMBL" id="AAK95502.1"/>
    </source>
</evidence>
<dbReference type="GO" id="GO:0008137">
    <property type="term" value="F:NADH dehydrogenase (ubiquinone) activity"/>
    <property type="evidence" value="ECO:0007669"/>
    <property type="project" value="UniProtKB-EC"/>
</dbReference>
<organism evidence="20">
    <name type="scientific">Terebratalia transversa</name>
    <name type="common">Transverse lampshell</name>
    <dbReference type="NCBI Taxonomy" id="34513"/>
    <lineage>
        <taxon>Eukaryota</taxon>
        <taxon>Metazoa</taxon>
        <taxon>Spiralia</taxon>
        <taxon>Lophotrochozoa</taxon>
        <taxon>Brachiopoda</taxon>
        <taxon>Rhynchonelliformea</taxon>
        <taxon>Rhynchonellata</taxon>
        <taxon>Terebratellidina</taxon>
        <taxon>Laqueoidea</taxon>
        <taxon>Laqueidae</taxon>
        <taxon>Terebratalia</taxon>
    </lineage>
</organism>
<comment type="subcellular location">
    <subcellularLocation>
        <location evidence="1">Mitochondrion inner membrane</location>
        <topology evidence="1">Multi-pass membrane protein</topology>
    </subcellularLocation>
</comment>
<keyword evidence="5" id="KW-0679">Respiratory chain</keyword>
<evidence type="ECO:0000256" key="17">
    <source>
        <dbReference type="SAM" id="Phobius"/>
    </source>
</evidence>
<name>Q953X4_TERTR</name>
<keyword evidence="6 17" id="KW-0812">Transmembrane</keyword>
<evidence type="ECO:0000256" key="10">
    <source>
        <dbReference type="ARBA" id="ARBA00022989"/>
    </source>
</evidence>
<dbReference type="AlphaFoldDB" id="Q953X4"/>
<feature type="transmembrane region" description="Helical" evidence="17">
    <location>
        <begin position="365"/>
        <end position="383"/>
    </location>
</feature>
<feature type="transmembrane region" description="Helical" evidence="17">
    <location>
        <begin position="7"/>
        <end position="27"/>
    </location>
</feature>
<evidence type="ECO:0000256" key="7">
    <source>
        <dbReference type="ARBA" id="ARBA00022792"/>
    </source>
</evidence>
<comment type="catalytic activity">
    <reaction evidence="16">
        <text>a ubiquinone + NADH + 5 H(+)(in) = a ubiquinol + NAD(+) + 4 H(+)(out)</text>
        <dbReference type="Rhea" id="RHEA:29091"/>
        <dbReference type="Rhea" id="RHEA-COMP:9565"/>
        <dbReference type="Rhea" id="RHEA-COMP:9566"/>
        <dbReference type="ChEBI" id="CHEBI:15378"/>
        <dbReference type="ChEBI" id="CHEBI:16389"/>
        <dbReference type="ChEBI" id="CHEBI:17976"/>
        <dbReference type="ChEBI" id="CHEBI:57540"/>
        <dbReference type="ChEBI" id="CHEBI:57945"/>
        <dbReference type="EC" id="7.1.1.2"/>
    </reaction>
</comment>
<dbReference type="InterPro" id="IPR010934">
    <property type="entry name" value="NADH_DH_su5_C"/>
</dbReference>
<evidence type="ECO:0000256" key="15">
    <source>
        <dbReference type="ARBA" id="ARBA00031027"/>
    </source>
</evidence>
<dbReference type="InterPro" id="IPR001750">
    <property type="entry name" value="ND/Mrp_TM"/>
</dbReference>
<evidence type="ECO:0000256" key="16">
    <source>
        <dbReference type="ARBA" id="ARBA00049551"/>
    </source>
</evidence>
<keyword evidence="11" id="KW-0520">NAD</keyword>
<feature type="transmembrane region" description="Helical" evidence="17">
    <location>
        <begin position="109"/>
        <end position="127"/>
    </location>
</feature>
<feature type="domain" description="NADH:quinone oxidoreductase/Mrp antiporter transmembrane" evidence="18">
    <location>
        <begin position="105"/>
        <end position="377"/>
    </location>
</feature>
<evidence type="ECO:0000256" key="6">
    <source>
        <dbReference type="ARBA" id="ARBA00022692"/>
    </source>
</evidence>
<keyword evidence="7" id="KW-0999">Mitochondrion inner membrane</keyword>
<geneLocation type="mitochondrion" evidence="20"/>
<evidence type="ECO:0000256" key="11">
    <source>
        <dbReference type="ARBA" id="ARBA00023027"/>
    </source>
</evidence>
<feature type="transmembrane region" description="Helical" evidence="17">
    <location>
        <begin position="239"/>
        <end position="261"/>
    </location>
</feature>